<dbReference type="EMBL" id="JAGQKY010000100">
    <property type="protein sequence ID" value="MCA9397679.1"/>
    <property type="molecule type" value="Genomic_DNA"/>
</dbReference>
<dbReference type="AlphaFoldDB" id="A0A955LWV1"/>
<dbReference type="PANTHER" id="PTHR46565:SF20">
    <property type="entry name" value="COLD SHOCK DOMAIN-CONTAINING PROTEIN 4"/>
    <property type="match status" value="1"/>
</dbReference>
<dbReference type="PANTHER" id="PTHR46565">
    <property type="entry name" value="COLD SHOCK DOMAIN PROTEIN 2"/>
    <property type="match status" value="1"/>
</dbReference>
<evidence type="ECO:0000256" key="5">
    <source>
        <dbReference type="ARBA" id="ARBA00023159"/>
    </source>
</evidence>
<comment type="subcellular location">
    <subcellularLocation>
        <location evidence="1">Cytoplasm</location>
    </subcellularLocation>
</comment>
<evidence type="ECO:0000256" key="3">
    <source>
        <dbReference type="ARBA" id="ARBA00023015"/>
    </source>
</evidence>
<dbReference type="Gene3D" id="2.40.50.140">
    <property type="entry name" value="Nucleic acid-binding proteins"/>
    <property type="match status" value="1"/>
</dbReference>
<evidence type="ECO:0000256" key="6">
    <source>
        <dbReference type="ARBA" id="ARBA00023163"/>
    </source>
</evidence>
<proteinExistence type="predicted"/>
<keyword evidence="3" id="KW-0805">Transcription regulation</keyword>
<name>A0A955LWV1_UNCKA</name>
<keyword evidence="5" id="KW-0010">Activator</keyword>
<evidence type="ECO:0000256" key="4">
    <source>
        <dbReference type="ARBA" id="ARBA00023125"/>
    </source>
</evidence>
<dbReference type="InterPro" id="IPR012156">
    <property type="entry name" value="Cold_shock_CspA"/>
</dbReference>
<evidence type="ECO:0000256" key="2">
    <source>
        <dbReference type="ARBA" id="ARBA00022490"/>
    </source>
</evidence>
<sequence length="68" mass="7310">MDSEKSTGTVKWFDSVKGYGFIAPAAGGDDLFVHLNDTRSPIKEGDKVQYSTKKTDKGLAATDVTIAE</sequence>
<dbReference type="InterPro" id="IPR012340">
    <property type="entry name" value="NA-bd_OB-fold"/>
</dbReference>
<dbReference type="Pfam" id="PF00313">
    <property type="entry name" value="CSD"/>
    <property type="match status" value="1"/>
</dbReference>
<gene>
    <name evidence="8" type="ORF">KC573_02520</name>
</gene>
<dbReference type="GO" id="GO:0005737">
    <property type="term" value="C:cytoplasm"/>
    <property type="evidence" value="ECO:0007669"/>
    <property type="project" value="UniProtKB-SubCell"/>
</dbReference>
<dbReference type="InterPro" id="IPR011129">
    <property type="entry name" value="CSD"/>
</dbReference>
<accession>A0A955LWV1</accession>
<dbReference type="PIRSF" id="PIRSF002599">
    <property type="entry name" value="Cold_shock_A"/>
    <property type="match status" value="1"/>
</dbReference>
<keyword evidence="2" id="KW-0963">Cytoplasm</keyword>
<dbReference type="Proteomes" id="UP000699691">
    <property type="component" value="Unassembled WGS sequence"/>
</dbReference>
<reference evidence="8" key="2">
    <citation type="journal article" date="2021" name="Microbiome">
        <title>Successional dynamics and alternative stable states in a saline activated sludge microbial community over 9 years.</title>
        <authorList>
            <person name="Wang Y."/>
            <person name="Ye J."/>
            <person name="Ju F."/>
            <person name="Liu L."/>
            <person name="Boyd J.A."/>
            <person name="Deng Y."/>
            <person name="Parks D.H."/>
            <person name="Jiang X."/>
            <person name="Yin X."/>
            <person name="Woodcroft B.J."/>
            <person name="Tyson G.W."/>
            <person name="Hugenholtz P."/>
            <person name="Polz M.F."/>
            <person name="Zhang T."/>
        </authorList>
    </citation>
    <scope>NUCLEOTIDE SEQUENCE</scope>
    <source>
        <strain evidence="8">HKST-UBA02</strain>
    </source>
</reference>
<dbReference type="SUPFAM" id="SSF50249">
    <property type="entry name" value="Nucleic acid-binding proteins"/>
    <property type="match status" value="1"/>
</dbReference>
<protein>
    <submittedName>
        <fullName evidence="8">Cold shock domain-containing protein</fullName>
    </submittedName>
</protein>
<evidence type="ECO:0000313" key="8">
    <source>
        <dbReference type="EMBL" id="MCA9397679.1"/>
    </source>
</evidence>
<dbReference type="SMART" id="SM00357">
    <property type="entry name" value="CSP"/>
    <property type="match status" value="1"/>
</dbReference>
<dbReference type="CDD" id="cd04458">
    <property type="entry name" value="CSP_CDS"/>
    <property type="match status" value="1"/>
</dbReference>
<keyword evidence="4" id="KW-0238">DNA-binding</keyword>
<evidence type="ECO:0000313" key="9">
    <source>
        <dbReference type="Proteomes" id="UP000699691"/>
    </source>
</evidence>
<dbReference type="PRINTS" id="PR00050">
    <property type="entry name" value="COLDSHOCK"/>
</dbReference>
<keyword evidence="6" id="KW-0804">Transcription</keyword>
<evidence type="ECO:0000256" key="1">
    <source>
        <dbReference type="ARBA" id="ARBA00004496"/>
    </source>
</evidence>
<comment type="caution">
    <text evidence="8">The sequence shown here is derived from an EMBL/GenBank/DDBJ whole genome shotgun (WGS) entry which is preliminary data.</text>
</comment>
<feature type="domain" description="CSD" evidence="7">
    <location>
        <begin position="5"/>
        <end position="66"/>
    </location>
</feature>
<reference evidence="8" key="1">
    <citation type="submission" date="2020-04" db="EMBL/GenBank/DDBJ databases">
        <authorList>
            <person name="Zhang T."/>
        </authorList>
    </citation>
    <scope>NUCLEOTIDE SEQUENCE</scope>
    <source>
        <strain evidence="8">HKST-UBA02</strain>
    </source>
</reference>
<dbReference type="GO" id="GO:0003677">
    <property type="term" value="F:DNA binding"/>
    <property type="evidence" value="ECO:0007669"/>
    <property type="project" value="UniProtKB-KW"/>
</dbReference>
<organism evidence="8 9">
    <name type="scientific">candidate division WWE3 bacterium</name>
    <dbReference type="NCBI Taxonomy" id="2053526"/>
    <lineage>
        <taxon>Bacteria</taxon>
        <taxon>Katanobacteria</taxon>
    </lineage>
</organism>
<evidence type="ECO:0000259" key="7">
    <source>
        <dbReference type="PROSITE" id="PS51857"/>
    </source>
</evidence>
<dbReference type="InterPro" id="IPR002059">
    <property type="entry name" value="CSP_DNA-bd"/>
</dbReference>
<dbReference type="PROSITE" id="PS51857">
    <property type="entry name" value="CSD_2"/>
    <property type="match status" value="1"/>
</dbReference>